<evidence type="ECO:0000256" key="4">
    <source>
        <dbReference type="ARBA" id="ARBA00023180"/>
    </source>
</evidence>
<evidence type="ECO:0000256" key="2">
    <source>
        <dbReference type="ARBA" id="ARBA00023008"/>
    </source>
</evidence>
<evidence type="ECO:0000256" key="3">
    <source>
        <dbReference type="ARBA" id="ARBA00023157"/>
    </source>
</evidence>
<dbReference type="InterPro" id="IPR008972">
    <property type="entry name" value="Cupredoxin"/>
</dbReference>
<feature type="signal peptide" evidence="6">
    <location>
        <begin position="1"/>
        <end position="26"/>
    </location>
</feature>
<dbReference type="AlphaFoldDB" id="A0A9Q0H2Y7"/>
<comment type="caution">
    <text evidence="8">The sequence shown here is derived from an EMBL/GenBank/DDBJ whole genome shotgun (WGS) entry which is preliminary data.</text>
</comment>
<keyword evidence="4" id="KW-0325">Glycoprotein</keyword>
<dbReference type="FunFam" id="2.60.40.420:FF:000034">
    <property type="entry name" value="Cupredoxin superfamily protein"/>
    <property type="match status" value="1"/>
</dbReference>
<dbReference type="SUPFAM" id="SSF49503">
    <property type="entry name" value="Cupredoxins"/>
    <property type="match status" value="1"/>
</dbReference>
<dbReference type="PROSITE" id="PS51485">
    <property type="entry name" value="PHYTOCYANIN"/>
    <property type="match status" value="1"/>
</dbReference>
<dbReference type="GO" id="GO:0046872">
    <property type="term" value="F:metal ion binding"/>
    <property type="evidence" value="ECO:0007669"/>
    <property type="project" value="UniProtKB-KW"/>
</dbReference>
<accession>A0A9Q0H2Y7</accession>
<evidence type="ECO:0000313" key="8">
    <source>
        <dbReference type="EMBL" id="KAJ4958866.1"/>
    </source>
</evidence>
<dbReference type="CDD" id="cd04216">
    <property type="entry name" value="Phytocyanin"/>
    <property type="match status" value="1"/>
</dbReference>
<proteinExistence type="predicted"/>
<organism evidence="8 9">
    <name type="scientific">Protea cynaroides</name>
    <dbReference type="NCBI Taxonomy" id="273540"/>
    <lineage>
        <taxon>Eukaryota</taxon>
        <taxon>Viridiplantae</taxon>
        <taxon>Streptophyta</taxon>
        <taxon>Embryophyta</taxon>
        <taxon>Tracheophyta</taxon>
        <taxon>Spermatophyta</taxon>
        <taxon>Magnoliopsida</taxon>
        <taxon>Proteales</taxon>
        <taxon>Proteaceae</taxon>
        <taxon>Protea</taxon>
    </lineage>
</organism>
<feature type="transmembrane region" description="Helical" evidence="5">
    <location>
        <begin position="165"/>
        <end position="185"/>
    </location>
</feature>
<keyword evidence="5" id="KW-0812">Transmembrane</keyword>
<dbReference type="GO" id="GO:0009055">
    <property type="term" value="F:electron transfer activity"/>
    <property type="evidence" value="ECO:0007669"/>
    <property type="project" value="InterPro"/>
</dbReference>
<dbReference type="EMBL" id="JAMYWD010000010">
    <property type="protein sequence ID" value="KAJ4958866.1"/>
    <property type="molecule type" value="Genomic_DNA"/>
</dbReference>
<evidence type="ECO:0000256" key="6">
    <source>
        <dbReference type="SAM" id="SignalP"/>
    </source>
</evidence>
<evidence type="ECO:0000313" key="9">
    <source>
        <dbReference type="Proteomes" id="UP001141806"/>
    </source>
</evidence>
<keyword evidence="9" id="KW-1185">Reference proteome</keyword>
<keyword evidence="5" id="KW-0472">Membrane</keyword>
<feature type="chain" id="PRO_5040340918" description="Phytocyanin domain-containing protein" evidence="6">
    <location>
        <begin position="27"/>
        <end position="186"/>
    </location>
</feature>
<reference evidence="8" key="1">
    <citation type="journal article" date="2023" name="Plant J.">
        <title>The genome of the king protea, Protea cynaroides.</title>
        <authorList>
            <person name="Chang J."/>
            <person name="Duong T.A."/>
            <person name="Schoeman C."/>
            <person name="Ma X."/>
            <person name="Roodt D."/>
            <person name="Barker N."/>
            <person name="Li Z."/>
            <person name="Van de Peer Y."/>
            <person name="Mizrachi E."/>
        </authorList>
    </citation>
    <scope>NUCLEOTIDE SEQUENCE</scope>
    <source>
        <tissue evidence="8">Young leaves</tissue>
    </source>
</reference>
<dbReference type="OrthoDB" id="2015260at2759"/>
<dbReference type="GO" id="GO:0005886">
    <property type="term" value="C:plasma membrane"/>
    <property type="evidence" value="ECO:0007669"/>
    <property type="project" value="TreeGrafter"/>
</dbReference>
<dbReference type="InterPro" id="IPR028871">
    <property type="entry name" value="BlueCu_1_BS"/>
</dbReference>
<keyword evidence="5" id="KW-1133">Transmembrane helix</keyword>
<gene>
    <name evidence="8" type="ORF">NE237_025977</name>
</gene>
<name>A0A9Q0H2Y7_9MAGN</name>
<feature type="domain" description="Phytocyanin" evidence="7">
    <location>
        <begin position="36"/>
        <end position="138"/>
    </location>
</feature>
<dbReference type="Pfam" id="PF02298">
    <property type="entry name" value="Cu_bind_like"/>
    <property type="match status" value="1"/>
</dbReference>
<evidence type="ECO:0000256" key="5">
    <source>
        <dbReference type="SAM" id="Phobius"/>
    </source>
</evidence>
<protein>
    <recommendedName>
        <fullName evidence="7">Phytocyanin domain-containing protein</fullName>
    </recommendedName>
</protein>
<keyword evidence="6" id="KW-0732">Signal</keyword>
<dbReference type="Gene3D" id="2.60.40.420">
    <property type="entry name" value="Cupredoxins - blue copper proteins"/>
    <property type="match status" value="1"/>
</dbReference>
<sequence>MDRQVFWKVAAVVVIIMALQLQCTVSKATVSQYSPQYYVVGDSLGWTVPPGGAATYANWTVGKTFFVGDILYFNFTNGLQTVVTVRKTVFDSCPNISTTISLNSPVTVTLSVEGENYFICGLPGHCQNGQKLALNVTATPASTPSGLINITSITSSTTSAASSRVGVMCFFVISLFTTAINVAFFL</sequence>
<dbReference type="PROSITE" id="PS00196">
    <property type="entry name" value="COPPER_BLUE"/>
    <property type="match status" value="1"/>
</dbReference>
<keyword evidence="1" id="KW-0479">Metal-binding</keyword>
<dbReference type="PANTHER" id="PTHR33021">
    <property type="entry name" value="BLUE COPPER PROTEIN"/>
    <property type="match status" value="1"/>
</dbReference>
<dbReference type="Proteomes" id="UP001141806">
    <property type="component" value="Unassembled WGS sequence"/>
</dbReference>
<dbReference type="InterPro" id="IPR039391">
    <property type="entry name" value="Phytocyanin-like"/>
</dbReference>
<dbReference type="InterPro" id="IPR003245">
    <property type="entry name" value="Phytocyanin_dom"/>
</dbReference>
<evidence type="ECO:0000259" key="7">
    <source>
        <dbReference type="PROSITE" id="PS51485"/>
    </source>
</evidence>
<evidence type="ECO:0000256" key="1">
    <source>
        <dbReference type="ARBA" id="ARBA00022723"/>
    </source>
</evidence>
<keyword evidence="3" id="KW-1015">Disulfide bond</keyword>
<keyword evidence="2" id="KW-0186">Copper</keyword>
<dbReference type="PANTHER" id="PTHR33021:SF325">
    <property type="entry name" value="PHYTOCYANIN DOMAIN-CONTAINING PROTEIN"/>
    <property type="match status" value="1"/>
</dbReference>